<dbReference type="PROSITE" id="PS50885">
    <property type="entry name" value="HAMP"/>
    <property type="match status" value="1"/>
</dbReference>
<dbReference type="InterPro" id="IPR050428">
    <property type="entry name" value="TCS_sensor_his_kinase"/>
</dbReference>
<dbReference type="SUPFAM" id="SSF55874">
    <property type="entry name" value="ATPase domain of HSP90 chaperone/DNA topoisomerase II/histidine kinase"/>
    <property type="match status" value="1"/>
</dbReference>
<dbReference type="PANTHER" id="PTHR45436">
    <property type="entry name" value="SENSOR HISTIDINE KINASE YKOH"/>
    <property type="match status" value="1"/>
</dbReference>
<dbReference type="SMART" id="SM00388">
    <property type="entry name" value="HisKA"/>
    <property type="match status" value="1"/>
</dbReference>
<dbReference type="GO" id="GO:0005886">
    <property type="term" value="C:plasma membrane"/>
    <property type="evidence" value="ECO:0007669"/>
    <property type="project" value="TreeGrafter"/>
</dbReference>
<dbReference type="InterPro" id="IPR004358">
    <property type="entry name" value="Sig_transdc_His_kin-like_C"/>
</dbReference>
<keyword evidence="6 11" id="KW-0812">Transmembrane</keyword>
<feature type="domain" description="HAMP" evidence="13">
    <location>
        <begin position="187"/>
        <end position="240"/>
    </location>
</feature>
<dbReference type="InterPro" id="IPR005467">
    <property type="entry name" value="His_kinase_dom"/>
</dbReference>
<dbReference type="Pfam" id="PF00512">
    <property type="entry name" value="HisKA"/>
    <property type="match status" value="1"/>
</dbReference>
<dbReference type="GO" id="GO:0000155">
    <property type="term" value="F:phosphorelay sensor kinase activity"/>
    <property type="evidence" value="ECO:0007669"/>
    <property type="project" value="InterPro"/>
</dbReference>
<comment type="catalytic activity">
    <reaction evidence="1">
        <text>ATP + protein L-histidine = ADP + protein N-phospho-L-histidine.</text>
        <dbReference type="EC" id="2.7.13.3"/>
    </reaction>
</comment>
<dbReference type="EC" id="2.7.13.3" evidence="3"/>
<dbReference type="PANTHER" id="PTHR45436:SF15">
    <property type="entry name" value="SENSOR HISTIDINE KINASE CUSS"/>
    <property type="match status" value="1"/>
</dbReference>
<evidence type="ECO:0000256" key="11">
    <source>
        <dbReference type="SAM" id="Phobius"/>
    </source>
</evidence>
<dbReference type="InterPro" id="IPR003660">
    <property type="entry name" value="HAMP_dom"/>
</dbReference>
<keyword evidence="9" id="KW-0902">Two-component regulatory system</keyword>
<evidence type="ECO:0000256" key="10">
    <source>
        <dbReference type="ARBA" id="ARBA00023136"/>
    </source>
</evidence>
<evidence type="ECO:0000313" key="14">
    <source>
        <dbReference type="EMBL" id="PZQ78165.1"/>
    </source>
</evidence>
<keyword evidence="8 11" id="KW-1133">Transmembrane helix</keyword>
<keyword evidence="4" id="KW-0597">Phosphoprotein</keyword>
<evidence type="ECO:0000256" key="2">
    <source>
        <dbReference type="ARBA" id="ARBA00004141"/>
    </source>
</evidence>
<dbReference type="SMART" id="SM00387">
    <property type="entry name" value="HATPase_c"/>
    <property type="match status" value="1"/>
</dbReference>
<evidence type="ECO:0000256" key="3">
    <source>
        <dbReference type="ARBA" id="ARBA00012438"/>
    </source>
</evidence>
<dbReference type="Gene3D" id="3.30.565.10">
    <property type="entry name" value="Histidine kinase-like ATPase, C-terminal domain"/>
    <property type="match status" value="1"/>
</dbReference>
<dbReference type="SUPFAM" id="SSF47384">
    <property type="entry name" value="Homodimeric domain of signal transducing histidine kinase"/>
    <property type="match status" value="1"/>
</dbReference>
<dbReference type="Proteomes" id="UP000249135">
    <property type="component" value="Unassembled WGS sequence"/>
</dbReference>
<evidence type="ECO:0000256" key="7">
    <source>
        <dbReference type="ARBA" id="ARBA00022777"/>
    </source>
</evidence>
<dbReference type="Pfam" id="PF02518">
    <property type="entry name" value="HATPase_c"/>
    <property type="match status" value="1"/>
</dbReference>
<dbReference type="PRINTS" id="PR00344">
    <property type="entry name" value="BCTRLSENSOR"/>
</dbReference>
<proteinExistence type="predicted"/>
<dbReference type="Gene3D" id="1.10.287.130">
    <property type="match status" value="1"/>
</dbReference>
<dbReference type="CDD" id="cd00082">
    <property type="entry name" value="HisKA"/>
    <property type="match status" value="1"/>
</dbReference>
<comment type="subcellular location">
    <subcellularLocation>
        <location evidence="2">Membrane</location>
        <topology evidence="2">Multi-pass membrane protein</topology>
    </subcellularLocation>
</comment>
<dbReference type="PROSITE" id="PS50109">
    <property type="entry name" value="HIS_KIN"/>
    <property type="match status" value="1"/>
</dbReference>
<dbReference type="InterPro" id="IPR036890">
    <property type="entry name" value="HATPase_C_sf"/>
</dbReference>
<feature type="transmembrane region" description="Helical" evidence="11">
    <location>
        <begin position="12"/>
        <end position="36"/>
    </location>
</feature>
<evidence type="ECO:0000259" key="12">
    <source>
        <dbReference type="PROSITE" id="PS50109"/>
    </source>
</evidence>
<protein>
    <recommendedName>
        <fullName evidence="3">histidine kinase</fullName>
        <ecNumber evidence="3">2.7.13.3</ecNumber>
    </recommendedName>
</protein>
<comment type="caution">
    <text evidence="14">The sequence shown here is derived from an EMBL/GenBank/DDBJ whole genome shotgun (WGS) entry which is preliminary data.</text>
</comment>
<gene>
    <name evidence="14" type="ORF">DI563_01050</name>
</gene>
<keyword evidence="5" id="KW-0808">Transferase</keyword>
<evidence type="ECO:0000256" key="4">
    <source>
        <dbReference type="ARBA" id="ARBA00022553"/>
    </source>
</evidence>
<feature type="transmembrane region" description="Helical" evidence="11">
    <location>
        <begin position="158"/>
        <end position="181"/>
    </location>
</feature>
<feature type="domain" description="Histidine kinase" evidence="12">
    <location>
        <begin position="248"/>
        <end position="447"/>
    </location>
</feature>
<name>A0A2W5QT92_VARPD</name>
<dbReference type="EMBL" id="QFPP01000004">
    <property type="protein sequence ID" value="PZQ78165.1"/>
    <property type="molecule type" value="Genomic_DNA"/>
</dbReference>
<dbReference type="InterPro" id="IPR036097">
    <property type="entry name" value="HisK_dim/P_sf"/>
</dbReference>
<evidence type="ECO:0000256" key="1">
    <source>
        <dbReference type="ARBA" id="ARBA00000085"/>
    </source>
</evidence>
<reference evidence="14 15" key="1">
    <citation type="submission" date="2017-08" db="EMBL/GenBank/DDBJ databases">
        <title>Infants hospitalized years apart are colonized by the same room-sourced microbial strains.</title>
        <authorList>
            <person name="Brooks B."/>
            <person name="Olm M.R."/>
            <person name="Firek B.A."/>
            <person name="Baker R."/>
            <person name="Thomas B.C."/>
            <person name="Morowitz M.J."/>
            <person name="Banfield J.F."/>
        </authorList>
    </citation>
    <scope>NUCLEOTIDE SEQUENCE [LARGE SCALE GENOMIC DNA]</scope>
    <source>
        <strain evidence="14">S2_005_003_R2_41</strain>
    </source>
</reference>
<evidence type="ECO:0000259" key="13">
    <source>
        <dbReference type="PROSITE" id="PS50885"/>
    </source>
</evidence>
<keyword evidence="10 11" id="KW-0472">Membrane</keyword>
<dbReference type="InterPro" id="IPR003594">
    <property type="entry name" value="HATPase_dom"/>
</dbReference>
<dbReference type="InterPro" id="IPR003661">
    <property type="entry name" value="HisK_dim/P_dom"/>
</dbReference>
<evidence type="ECO:0000256" key="6">
    <source>
        <dbReference type="ARBA" id="ARBA00022692"/>
    </source>
</evidence>
<evidence type="ECO:0000256" key="5">
    <source>
        <dbReference type="ARBA" id="ARBA00022679"/>
    </source>
</evidence>
<accession>A0A2W5QT92</accession>
<dbReference type="AlphaFoldDB" id="A0A2W5QT92"/>
<organism evidence="14 15">
    <name type="scientific">Variovorax paradoxus</name>
    <dbReference type="NCBI Taxonomy" id="34073"/>
    <lineage>
        <taxon>Bacteria</taxon>
        <taxon>Pseudomonadati</taxon>
        <taxon>Pseudomonadota</taxon>
        <taxon>Betaproteobacteria</taxon>
        <taxon>Burkholderiales</taxon>
        <taxon>Comamonadaceae</taxon>
        <taxon>Variovorax</taxon>
    </lineage>
</organism>
<keyword evidence="7 14" id="KW-0418">Kinase</keyword>
<evidence type="ECO:0000256" key="9">
    <source>
        <dbReference type="ARBA" id="ARBA00023012"/>
    </source>
</evidence>
<sequence>MKAGSLRWRLVRNLVMLQVAAGVLVLVGVIALYWAVGRFVDEGGERTAETVGAALGHSPRGQLVMRDGEEIRWLLKASPQLWFIARDAHGHELRYGDVPERYAEVIHALDGVARASLDLADASARPAARFEKIETAKGPINLVVKTGSPFSMTNKLKWWTLAFLVLVAPTMLVTCLVVVIATPFVIRRGLRGVVATAAQAENVNIDTLATRLPVHGVPLEILSLVEAVNRAFDRLDEGYRRQARFLADAAHELRTPITTLRIQADSLPDTAHKAPLVRATTRLMTLAEQLLDLQRLQHSTVPSQQVDLREICERVPADLAPLAVMSGCSIAVEAPQPVFLHADAFAIERAVGNLVQNAIEHGGRRAEIQVLVQPPGTIVVNDSGPGIPIVERARVLDPFHRIHPRGRGAGLGLHLVSEVARMHRGRLVVGESPRGGASMLLVLEQCPDSTE</sequence>
<evidence type="ECO:0000256" key="8">
    <source>
        <dbReference type="ARBA" id="ARBA00022989"/>
    </source>
</evidence>
<evidence type="ECO:0000313" key="15">
    <source>
        <dbReference type="Proteomes" id="UP000249135"/>
    </source>
</evidence>